<feature type="transmembrane region" description="Helical" evidence="1">
    <location>
        <begin position="121"/>
        <end position="144"/>
    </location>
</feature>
<dbReference type="RefSeq" id="WP_135420033.1">
    <property type="nucleotide sequence ID" value="NZ_SRLB01000070.1"/>
</dbReference>
<feature type="transmembrane region" description="Helical" evidence="1">
    <location>
        <begin position="66"/>
        <end position="85"/>
    </location>
</feature>
<keyword evidence="3" id="KW-1185">Reference proteome</keyword>
<dbReference type="Pfam" id="PF13787">
    <property type="entry name" value="HXXEE"/>
    <property type="match status" value="1"/>
</dbReference>
<reference evidence="2 3" key="1">
    <citation type="submission" date="2019-04" db="EMBL/GenBank/DDBJ databases">
        <authorList>
            <person name="Feng G."/>
            <person name="Zhu H."/>
        </authorList>
    </citation>
    <scope>NUCLEOTIDE SEQUENCE [LARGE SCALE GENOMIC DNA]</scope>
    <source>
        <strain evidence="2 3">6HR-1</strain>
    </source>
</reference>
<protein>
    <submittedName>
        <fullName evidence="2">HXXEE domain-containing protein</fullName>
    </submittedName>
</protein>
<gene>
    <name evidence="2" type="ORF">EU555_35455</name>
</gene>
<feature type="transmembrane region" description="Helical" evidence="1">
    <location>
        <begin position="43"/>
        <end position="60"/>
    </location>
</feature>
<organism evidence="2 3">
    <name type="scientific">Methylobacterium nonmethylotrophicum</name>
    <dbReference type="NCBI Taxonomy" id="1141884"/>
    <lineage>
        <taxon>Bacteria</taxon>
        <taxon>Pseudomonadati</taxon>
        <taxon>Pseudomonadota</taxon>
        <taxon>Alphaproteobacteria</taxon>
        <taxon>Hyphomicrobiales</taxon>
        <taxon>Methylobacteriaceae</taxon>
        <taxon>Methylobacterium</taxon>
    </lineage>
</organism>
<dbReference type="OrthoDB" id="1494400at2"/>
<dbReference type="AlphaFoldDB" id="A0A4Z0ND34"/>
<dbReference type="InterPro" id="IPR025671">
    <property type="entry name" value="HXXEE"/>
</dbReference>
<keyword evidence="1" id="KW-0472">Membrane</keyword>
<comment type="caution">
    <text evidence="2">The sequence shown here is derived from an EMBL/GenBank/DDBJ whole genome shotgun (WGS) entry which is preliminary data.</text>
</comment>
<proteinExistence type="predicted"/>
<evidence type="ECO:0000313" key="2">
    <source>
        <dbReference type="EMBL" id="TGD91904.1"/>
    </source>
</evidence>
<dbReference type="EMBL" id="SRLB01000070">
    <property type="protein sequence ID" value="TGD91904.1"/>
    <property type="molecule type" value="Genomic_DNA"/>
</dbReference>
<evidence type="ECO:0000256" key="1">
    <source>
        <dbReference type="SAM" id="Phobius"/>
    </source>
</evidence>
<accession>A0A4Z0ND34</accession>
<keyword evidence="1" id="KW-0812">Transmembrane</keyword>
<keyword evidence="1" id="KW-1133">Transmembrane helix</keyword>
<sequence>MTLNALSWIAMAAYAFHILEEYQLNWRDWARNALKLPVEWSDFYVTNAVVIALGVAQAMLAIELPLAPMSFAALMLINAIFFHILPFARTRRFSPGLITAVLLFLPCSLAVFSKAHQTGQATVTTMIFSFVIGAVTMAYPIVMLRVRSQSFSTRVPNNPSACGRNYCWQRL</sequence>
<name>A0A4Z0ND34_9HYPH</name>
<dbReference type="Proteomes" id="UP000297535">
    <property type="component" value="Unassembled WGS sequence"/>
</dbReference>
<feature type="transmembrane region" description="Helical" evidence="1">
    <location>
        <begin position="97"/>
        <end position="115"/>
    </location>
</feature>
<evidence type="ECO:0000313" key="3">
    <source>
        <dbReference type="Proteomes" id="UP000297535"/>
    </source>
</evidence>